<dbReference type="Pfam" id="PF00571">
    <property type="entry name" value="CBS"/>
    <property type="match status" value="1"/>
</dbReference>
<evidence type="ECO:0000313" key="4">
    <source>
        <dbReference type="EMBL" id="SEH03933.1"/>
    </source>
</evidence>
<dbReference type="SUPFAM" id="SSF54631">
    <property type="entry name" value="CBS-domain pair"/>
    <property type="match status" value="1"/>
</dbReference>
<evidence type="ECO:0000313" key="5">
    <source>
        <dbReference type="Proteomes" id="UP000236732"/>
    </source>
</evidence>
<gene>
    <name evidence="4" type="ORF">SAMN05444920_1493</name>
</gene>
<dbReference type="AlphaFoldDB" id="A0A1H6F2U6"/>
<organism evidence="4 5">
    <name type="scientific">Nonomuraea solani</name>
    <dbReference type="NCBI Taxonomy" id="1144553"/>
    <lineage>
        <taxon>Bacteria</taxon>
        <taxon>Bacillati</taxon>
        <taxon>Actinomycetota</taxon>
        <taxon>Actinomycetes</taxon>
        <taxon>Streptosporangiales</taxon>
        <taxon>Streptosporangiaceae</taxon>
        <taxon>Nonomuraea</taxon>
    </lineage>
</organism>
<dbReference type="EMBL" id="FNVT01000049">
    <property type="protein sequence ID" value="SEH03933.1"/>
    <property type="molecule type" value="Genomic_DNA"/>
</dbReference>
<reference evidence="4 5" key="1">
    <citation type="submission" date="2016-10" db="EMBL/GenBank/DDBJ databases">
        <authorList>
            <person name="de Groot N.N."/>
        </authorList>
    </citation>
    <scope>NUCLEOTIDE SEQUENCE [LARGE SCALE GENOMIC DNA]</scope>
    <source>
        <strain evidence="4 5">CGMCC 4.7037</strain>
    </source>
</reference>
<dbReference type="RefSeq" id="WP_146104273.1">
    <property type="nucleotide sequence ID" value="NZ_FNVT01000049.1"/>
</dbReference>
<feature type="domain" description="CBS" evidence="3">
    <location>
        <begin position="286"/>
        <end position="343"/>
    </location>
</feature>
<evidence type="ECO:0000256" key="2">
    <source>
        <dbReference type="SAM" id="MobiDB-lite"/>
    </source>
</evidence>
<name>A0A1H6F2U6_9ACTN</name>
<dbReference type="Gene3D" id="3.10.580.10">
    <property type="entry name" value="CBS-domain"/>
    <property type="match status" value="1"/>
</dbReference>
<keyword evidence="5" id="KW-1185">Reference proteome</keyword>
<dbReference type="InterPro" id="IPR046342">
    <property type="entry name" value="CBS_dom_sf"/>
</dbReference>
<protein>
    <submittedName>
        <fullName evidence="4">Restriction system protein</fullName>
    </submittedName>
</protein>
<sequence>MYEDVRPVSEPRAWMIRGGREGQRESRALHEGLAIVGWHEAGDLSRYPSREQLAEALRLAFPTAAPNVIPNWTGQLWRFTTEIRAGDLVVMPLKSPGGHIAIGKVTGPYEYRAYESEDFQQVRTVDWLRWDVPLTAIRPDLRASLSSLLTVCGLTRNNAADRIADIVDTGVDPGLAGEEEVTSADELLEDAASRDPASPRQVTIRGLLEHWGQRRRTGPVIATIKADLANKGLTTRPPFTEGSVSDEIALIPLGTEPGSGATTVDDTANTEDVSEPEHMSLRLGSLPTPLISVPSTVTLTYAKTLMVQRRFSQIAVIDTDGTYRGAISWESIGRAHIAANQPSLQGAIASARVVDHDALLLDQIEAIYADGFIFVRDADRVHVTGILTAADLTGQFGSLARPFVLIEEAENRLRRVTDEVFTVDDLRDAVQPHRKSKVHRAADLTFGDYIFLLKHPQRWSLLGWQLDHQLFLAHLDEVREIRNDLMHFTPDPLSRDQYRTIEGLLSLLRTVDPRP</sequence>
<proteinExistence type="predicted"/>
<evidence type="ECO:0000259" key="3">
    <source>
        <dbReference type="PROSITE" id="PS51371"/>
    </source>
</evidence>
<feature type="region of interest" description="Disordered" evidence="2">
    <location>
        <begin position="254"/>
        <end position="273"/>
    </location>
</feature>
<dbReference type="OrthoDB" id="291940at2"/>
<evidence type="ECO:0000256" key="1">
    <source>
        <dbReference type="PROSITE-ProRule" id="PRU00703"/>
    </source>
</evidence>
<dbReference type="InterPro" id="IPR000644">
    <property type="entry name" value="CBS_dom"/>
</dbReference>
<dbReference type="PROSITE" id="PS51371">
    <property type="entry name" value="CBS"/>
    <property type="match status" value="1"/>
</dbReference>
<keyword evidence="1" id="KW-0129">CBS domain</keyword>
<dbReference type="Proteomes" id="UP000236732">
    <property type="component" value="Unassembled WGS sequence"/>
</dbReference>
<accession>A0A1H6F2U6</accession>